<dbReference type="InterPro" id="IPR003594">
    <property type="entry name" value="HATPase_dom"/>
</dbReference>
<keyword evidence="6" id="KW-0067">ATP-binding</keyword>
<keyword evidence="8" id="KW-0812">Transmembrane</keyword>
<reference evidence="10 11" key="1">
    <citation type="submission" date="2021-01" db="EMBL/GenBank/DDBJ databases">
        <title>Roseomonas sp. nov, a bacterium isolated from an oil production mixture in Yumen Oilfield.</title>
        <authorList>
            <person name="Wu D."/>
        </authorList>
    </citation>
    <scope>NUCLEOTIDE SEQUENCE [LARGE SCALE GENOMIC DNA]</scope>
    <source>
        <strain evidence="10 11">ROY-5-3</strain>
    </source>
</reference>
<evidence type="ECO:0000313" key="10">
    <source>
        <dbReference type="EMBL" id="MBU8542122.1"/>
    </source>
</evidence>
<evidence type="ECO:0000256" key="5">
    <source>
        <dbReference type="ARBA" id="ARBA00022777"/>
    </source>
</evidence>
<feature type="transmembrane region" description="Helical" evidence="8">
    <location>
        <begin position="182"/>
        <end position="204"/>
    </location>
</feature>
<keyword evidence="8" id="KW-1133">Transmembrane helix</keyword>
<organism evidence="10 11">
    <name type="scientific">Falsiroseomonas oleicola</name>
    <dbReference type="NCBI Taxonomy" id="2801474"/>
    <lineage>
        <taxon>Bacteria</taxon>
        <taxon>Pseudomonadati</taxon>
        <taxon>Pseudomonadota</taxon>
        <taxon>Alphaproteobacteria</taxon>
        <taxon>Acetobacterales</taxon>
        <taxon>Roseomonadaceae</taxon>
        <taxon>Falsiroseomonas</taxon>
    </lineage>
</organism>
<gene>
    <name evidence="10" type="ORF">JJQ90_00310</name>
</gene>
<dbReference type="PANTHER" id="PTHR44936:SF10">
    <property type="entry name" value="SENSOR PROTEIN RSTB"/>
    <property type="match status" value="1"/>
</dbReference>
<comment type="caution">
    <text evidence="10">The sequence shown here is derived from an EMBL/GenBank/DDBJ whole genome shotgun (WGS) entry which is preliminary data.</text>
</comment>
<dbReference type="Proteomes" id="UP000689967">
    <property type="component" value="Unassembled WGS sequence"/>
</dbReference>
<protein>
    <recommendedName>
        <fullName evidence="2">histidine kinase</fullName>
        <ecNumber evidence="2">2.7.13.3</ecNumber>
    </recommendedName>
</protein>
<dbReference type="InterPro" id="IPR003661">
    <property type="entry name" value="HisK_dim/P_dom"/>
</dbReference>
<evidence type="ECO:0000256" key="7">
    <source>
        <dbReference type="SAM" id="MobiDB-lite"/>
    </source>
</evidence>
<keyword evidence="4" id="KW-0547">Nucleotide-binding</keyword>
<dbReference type="InterPro" id="IPR005467">
    <property type="entry name" value="His_kinase_dom"/>
</dbReference>
<dbReference type="InterPro" id="IPR050980">
    <property type="entry name" value="2C_sensor_his_kinase"/>
</dbReference>
<sequence>MTTASTPDPGPDPGSSGPRPGHRPILPPALRLPAAAGLVVFVVAVGTTQLALQVTNRQADRQLQEIGQVYLDGLVASVRPGLQMRDPDYIASRFTRAFSEQYGVAERGLFAYGADGRLLARHGDPNLPEPPAETLTGSLWRIDAKAGVAWVSRRVEQSTGPLGSLVAALDVAPILAARQRLALTVVAVDLLLAGAFALLTGLVLRRLGRPLRMLVQELSEGAHRPPARLPEALVAGADPRTAHVLRAYNRMADGVQERERLAAVLAEREQMAALGQLAATVAHEVRNPLGGLATAVSTLRRFGDRAEVREESLGFLERGIAALERIVNSTLDAYRPADDRPLTRADFDDLRHLVRPAAERRGVAVVFELDLPQGAIGLGAGGVRQVLLNLLLNACAATPPQGVVGLQARIVDGELLCEIIDEGPGLDPAKAGRLSAGVASEPGARGLGLSVVVSLLGNLDARASVTERPAGGTAIRLAIPLVAPHAGEVGA</sequence>
<dbReference type="Pfam" id="PF02518">
    <property type="entry name" value="HATPase_c"/>
    <property type="match status" value="1"/>
</dbReference>
<feature type="region of interest" description="Disordered" evidence="7">
    <location>
        <begin position="1"/>
        <end position="27"/>
    </location>
</feature>
<evidence type="ECO:0000256" key="2">
    <source>
        <dbReference type="ARBA" id="ARBA00012438"/>
    </source>
</evidence>
<keyword evidence="8" id="KW-0472">Membrane</keyword>
<dbReference type="CDD" id="cd00082">
    <property type="entry name" value="HisKA"/>
    <property type="match status" value="1"/>
</dbReference>
<evidence type="ECO:0000256" key="1">
    <source>
        <dbReference type="ARBA" id="ARBA00000085"/>
    </source>
</evidence>
<evidence type="ECO:0000256" key="6">
    <source>
        <dbReference type="ARBA" id="ARBA00022840"/>
    </source>
</evidence>
<feature type="domain" description="Histidine kinase" evidence="9">
    <location>
        <begin position="280"/>
        <end position="483"/>
    </location>
</feature>
<dbReference type="EMBL" id="JAERQM010000001">
    <property type="protein sequence ID" value="MBU8542122.1"/>
    <property type="molecule type" value="Genomic_DNA"/>
</dbReference>
<dbReference type="Pfam" id="PF00512">
    <property type="entry name" value="HisKA"/>
    <property type="match status" value="1"/>
</dbReference>
<evidence type="ECO:0000256" key="4">
    <source>
        <dbReference type="ARBA" id="ARBA00022741"/>
    </source>
</evidence>
<keyword evidence="11" id="KW-1185">Reference proteome</keyword>
<dbReference type="PROSITE" id="PS50109">
    <property type="entry name" value="HIS_KIN"/>
    <property type="match status" value="1"/>
</dbReference>
<dbReference type="GO" id="GO:0016301">
    <property type="term" value="F:kinase activity"/>
    <property type="evidence" value="ECO:0007669"/>
    <property type="project" value="UniProtKB-KW"/>
</dbReference>
<dbReference type="SMART" id="SM00388">
    <property type="entry name" value="HisKA"/>
    <property type="match status" value="1"/>
</dbReference>
<keyword evidence="5 10" id="KW-0418">Kinase</keyword>
<proteinExistence type="predicted"/>
<dbReference type="EC" id="2.7.13.3" evidence="2"/>
<evidence type="ECO:0000256" key="3">
    <source>
        <dbReference type="ARBA" id="ARBA00022679"/>
    </source>
</evidence>
<dbReference type="SMART" id="SM00387">
    <property type="entry name" value="HATPase_c"/>
    <property type="match status" value="1"/>
</dbReference>
<dbReference type="RefSeq" id="WP_216872485.1">
    <property type="nucleotide sequence ID" value="NZ_JAERQM010000001.1"/>
</dbReference>
<accession>A0ABS6H0D1</accession>
<feature type="transmembrane region" description="Helical" evidence="8">
    <location>
        <begin position="32"/>
        <end position="52"/>
    </location>
</feature>
<evidence type="ECO:0000256" key="8">
    <source>
        <dbReference type="SAM" id="Phobius"/>
    </source>
</evidence>
<evidence type="ECO:0000313" key="11">
    <source>
        <dbReference type="Proteomes" id="UP000689967"/>
    </source>
</evidence>
<dbReference type="PANTHER" id="PTHR44936">
    <property type="entry name" value="SENSOR PROTEIN CREC"/>
    <property type="match status" value="1"/>
</dbReference>
<evidence type="ECO:0000259" key="9">
    <source>
        <dbReference type="PROSITE" id="PS50109"/>
    </source>
</evidence>
<keyword evidence="3" id="KW-0808">Transferase</keyword>
<name>A0ABS6H0D1_9PROT</name>
<comment type="catalytic activity">
    <reaction evidence="1">
        <text>ATP + protein L-histidine = ADP + protein N-phospho-L-histidine.</text>
        <dbReference type="EC" id="2.7.13.3"/>
    </reaction>
</comment>